<accession>A0ABW7H858</accession>
<dbReference type="Gene3D" id="3.40.50.2000">
    <property type="entry name" value="Glycogen Phosphorylase B"/>
    <property type="match status" value="2"/>
</dbReference>
<gene>
    <name evidence="3" type="ORF">ACG04R_05410</name>
</gene>
<feature type="domain" description="Glycosyl transferase family 1" evidence="1">
    <location>
        <begin position="220"/>
        <end position="376"/>
    </location>
</feature>
<dbReference type="InterPro" id="IPR050194">
    <property type="entry name" value="Glycosyltransferase_grp1"/>
</dbReference>
<evidence type="ECO:0000313" key="3">
    <source>
        <dbReference type="EMBL" id="MFG6486101.1"/>
    </source>
</evidence>
<evidence type="ECO:0000259" key="2">
    <source>
        <dbReference type="Pfam" id="PF13439"/>
    </source>
</evidence>
<evidence type="ECO:0000313" key="4">
    <source>
        <dbReference type="Proteomes" id="UP001606134"/>
    </source>
</evidence>
<feature type="domain" description="Glycosyltransferase subfamily 4-like N-terminal" evidence="2">
    <location>
        <begin position="91"/>
        <end position="204"/>
    </location>
</feature>
<dbReference type="CDD" id="cd03798">
    <property type="entry name" value="GT4_WlbH-like"/>
    <property type="match status" value="1"/>
</dbReference>
<dbReference type="SUPFAM" id="SSF53756">
    <property type="entry name" value="UDP-Glycosyltransferase/glycogen phosphorylase"/>
    <property type="match status" value="1"/>
</dbReference>
<dbReference type="PANTHER" id="PTHR45947:SF3">
    <property type="entry name" value="SULFOQUINOVOSYL TRANSFERASE SQD2"/>
    <property type="match status" value="1"/>
</dbReference>
<dbReference type="InterPro" id="IPR001296">
    <property type="entry name" value="Glyco_trans_1"/>
</dbReference>
<keyword evidence="4" id="KW-1185">Reference proteome</keyword>
<dbReference type="InterPro" id="IPR028098">
    <property type="entry name" value="Glyco_trans_4-like_N"/>
</dbReference>
<dbReference type="Pfam" id="PF00534">
    <property type="entry name" value="Glycos_transf_1"/>
    <property type="match status" value="1"/>
</dbReference>
<organism evidence="3 4">
    <name type="scientific">Pelomonas candidula</name>
    <dbReference type="NCBI Taxonomy" id="3299025"/>
    <lineage>
        <taxon>Bacteria</taxon>
        <taxon>Pseudomonadati</taxon>
        <taxon>Pseudomonadota</taxon>
        <taxon>Betaproteobacteria</taxon>
        <taxon>Burkholderiales</taxon>
        <taxon>Sphaerotilaceae</taxon>
        <taxon>Roseateles</taxon>
    </lineage>
</organism>
<proteinExistence type="predicted"/>
<dbReference type="Proteomes" id="UP001606134">
    <property type="component" value="Unassembled WGS sequence"/>
</dbReference>
<evidence type="ECO:0000259" key="1">
    <source>
        <dbReference type="Pfam" id="PF00534"/>
    </source>
</evidence>
<name>A0ABW7H858_9BURK</name>
<sequence length="401" mass="43337">MRPLKVLTFSTLFPSSVKPSHGIFVETRLRELLKSGLVESRVIAPVPWFPSKNPRWGEYAKFAAVPAREQRNGIDVRHPRYLLLPKVGMTSAPLTLALGAKAAVQQLIDEGFDFDLIDAHYYYPDGVAAALLAKWFDKPLTITARGTDLNLIPQYPLPKRMIEWAAHRAAGSIGVCAALMDVLRGWGHEPAKLHTLRNGVDLERFRPLPPADMRVELGVGGEPLLLSVGHLIERKGHHVAIDALAELAKARPGARLVIIGEGEERAALTAQAARLGVADKVRLTGSLPNTDLLKWYSAADVLLLCSSREGWANVLLESMACGTPVVATDIWGTPEVVASPAAGRLVGERTGAAFAAGIEALLATGVDRAATRRYAEGFSWQATTQGQLELFGRIAKKAAHA</sequence>
<dbReference type="Pfam" id="PF13439">
    <property type="entry name" value="Glyco_transf_4"/>
    <property type="match status" value="1"/>
</dbReference>
<protein>
    <submittedName>
        <fullName evidence="3">Glycosyltransferase family 4 protein</fullName>
    </submittedName>
</protein>
<reference evidence="3 4" key="1">
    <citation type="submission" date="2024-08" db="EMBL/GenBank/DDBJ databases">
        <authorList>
            <person name="Lu H."/>
        </authorList>
    </citation>
    <scope>NUCLEOTIDE SEQUENCE [LARGE SCALE GENOMIC DNA]</scope>
    <source>
        <strain evidence="3 4">BYS78W</strain>
    </source>
</reference>
<dbReference type="EMBL" id="JBIGIC010000002">
    <property type="protein sequence ID" value="MFG6486101.1"/>
    <property type="molecule type" value="Genomic_DNA"/>
</dbReference>
<comment type="caution">
    <text evidence="3">The sequence shown here is derived from an EMBL/GenBank/DDBJ whole genome shotgun (WGS) entry which is preliminary data.</text>
</comment>
<dbReference type="PANTHER" id="PTHR45947">
    <property type="entry name" value="SULFOQUINOVOSYL TRANSFERASE SQD2"/>
    <property type="match status" value="1"/>
</dbReference>